<feature type="region of interest" description="Disordered" evidence="1">
    <location>
        <begin position="1"/>
        <end position="22"/>
    </location>
</feature>
<evidence type="ECO:0000313" key="2">
    <source>
        <dbReference type="EMBL" id="KAF5825554.1"/>
    </source>
</evidence>
<proteinExistence type="predicted"/>
<sequence length="216" mass="23057">MGDDDSMEISSSSKESIPTMEYTTGRRSYKIASAAIGPDIAPRTVPKTAAGTSDQQKKAQLVAHNTSLPTTKQLIARNKSRPSSTRAQAAAYRAYGGLGSRGLERSPPGSTIMPHFNTSTSVIHSVKGCRPSSAVLGGGYHYPTSRPHSAHEKSSRRQPGYMQASFKATPDGPVLSGPKMTEAPALQRPMSAGPVPYERQVYQTNSVPDSKGPEQR</sequence>
<reference evidence="2" key="1">
    <citation type="submission" date="2017-08" db="EMBL/GenBank/DDBJ databases">
        <authorList>
            <person name="Polle J.E."/>
            <person name="Barry K."/>
            <person name="Cushman J."/>
            <person name="Schmutz J."/>
            <person name="Tran D."/>
            <person name="Hathwaick L.T."/>
            <person name="Yim W.C."/>
            <person name="Jenkins J."/>
            <person name="Mckie-Krisberg Z.M."/>
            <person name="Prochnik S."/>
            <person name="Lindquist E."/>
            <person name="Dockter R.B."/>
            <person name="Adam C."/>
            <person name="Molina H."/>
            <person name="Bunkerborg J."/>
            <person name="Jin E."/>
            <person name="Buchheim M."/>
            <person name="Magnuson J."/>
        </authorList>
    </citation>
    <scope>NUCLEOTIDE SEQUENCE</scope>
    <source>
        <strain evidence="2">CCAP 19/18</strain>
    </source>
</reference>
<protein>
    <recommendedName>
        <fullName evidence="4">Encoded protein</fullName>
    </recommendedName>
</protein>
<dbReference type="EMBL" id="MU072574">
    <property type="protein sequence ID" value="KAF5825554.1"/>
    <property type="molecule type" value="Genomic_DNA"/>
</dbReference>
<name>A0ABQ7FSS0_DUNSA</name>
<organism evidence="2 3">
    <name type="scientific">Dunaliella salina</name>
    <name type="common">Green alga</name>
    <name type="synonym">Protococcus salinus</name>
    <dbReference type="NCBI Taxonomy" id="3046"/>
    <lineage>
        <taxon>Eukaryota</taxon>
        <taxon>Viridiplantae</taxon>
        <taxon>Chlorophyta</taxon>
        <taxon>core chlorophytes</taxon>
        <taxon>Chlorophyceae</taxon>
        <taxon>CS clade</taxon>
        <taxon>Chlamydomonadales</taxon>
        <taxon>Dunaliellaceae</taxon>
        <taxon>Dunaliella</taxon>
    </lineage>
</organism>
<evidence type="ECO:0000256" key="1">
    <source>
        <dbReference type="SAM" id="MobiDB-lite"/>
    </source>
</evidence>
<dbReference type="Proteomes" id="UP000815325">
    <property type="component" value="Unassembled WGS sequence"/>
</dbReference>
<feature type="region of interest" description="Disordered" evidence="1">
    <location>
        <begin position="142"/>
        <end position="216"/>
    </location>
</feature>
<comment type="caution">
    <text evidence="2">The sequence shown here is derived from an EMBL/GenBank/DDBJ whole genome shotgun (WGS) entry which is preliminary data.</text>
</comment>
<gene>
    <name evidence="2" type="ORF">DUNSADRAFT_8717</name>
</gene>
<feature type="compositionally biased region" description="Low complexity" evidence="1">
    <location>
        <begin position="8"/>
        <end position="17"/>
    </location>
</feature>
<accession>A0ABQ7FSS0</accession>
<evidence type="ECO:0000313" key="3">
    <source>
        <dbReference type="Proteomes" id="UP000815325"/>
    </source>
</evidence>
<evidence type="ECO:0008006" key="4">
    <source>
        <dbReference type="Google" id="ProtNLM"/>
    </source>
</evidence>
<keyword evidence="3" id="KW-1185">Reference proteome</keyword>